<keyword evidence="2" id="KW-1185">Reference proteome</keyword>
<dbReference type="Proteomes" id="UP001152798">
    <property type="component" value="Chromosome 3"/>
</dbReference>
<gene>
    <name evidence="1" type="ORF">NEZAVI_LOCUS5011</name>
</gene>
<reference evidence="1" key="1">
    <citation type="submission" date="2022-01" db="EMBL/GenBank/DDBJ databases">
        <authorList>
            <person name="King R."/>
        </authorList>
    </citation>
    <scope>NUCLEOTIDE SEQUENCE</scope>
</reference>
<evidence type="ECO:0000313" key="1">
    <source>
        <dbReference type="EMBL" id="CAH1394530.1"/>
    </source>
</evidence>
<organism evidence="1 2">
    <name type="scientific">Nezara viridula</name>
    <name type="common">Southern green stink bug</name>
    <name type="synonym">Cimex viridulus</name>
    <dbReference type="NCBI Taxonomy" id="85310"/>
    <lineage>
        <taxon>Eukaryota</taxon>
        <taxon>Metazoa</taxon>
        <taxon>Ecdysozoa</taxon>
        <taxon>Arthropoda</taxon>
        <taxon>Hexapoda</taxon>
        <taxon>Insecta</taxon>
        <taxon>Pterygota</taxon>
        <taxon>Neoptera</taxon>
        <taxon>Paraneoptera</taxon>
        <taxon>Hemiptera</taxon>
        <taxon>Heteroptera</taxon>
        <taxon>Panheteroptera</taxon>
        <taxon>Pentatomomorpha</taxon>
        <taxon>Pentatomoidea</taxon>
        <taxon>Pentatomidae</taxon>
        <taxon>Pentatominae</taxon>
        <taxon>Nezara</taxon>
    </lineage>
</organism>
<dbReference type="EMBL" id="OV725079">
    <property type="protein sequence ID" value="CAH1394530.1"/>
    <property type="molecule type" value="Genomic_DNA"/>
</dbReference>
<name>A0A9P0H4F4_NEZVI</name>
<proteinExistence type="predicted"/>
<evidence type="ECO:0000313" key="2">
    <source>
        <dbReference type="Proteomes" id="UP001152798"/>
    </source>
</evidence>
<dbReference type="AlphaFoldDB" id="A0A9P0H4F4"/>
<sequence length="147" mass="16517">MFRNFSDMPENISSINKLLFCNIQHVTKISVICLLKFIILLSASNYSLDWTQLKKFLRATSSGIVLDMDVEDHWYIVVPADTKPSAEESPISGTWRGLGTGGGTGDVEEINTCEETDSQSESLVRTVPKRHSFRQLFSSIIFLQIIT</sequence>
<accession>A0A9P0H4F4</accession>
<protein>
    <submittedName>
        <fullName evidence="1">Uncharacterized protein</fullName>
    </submittedName>
</protein>